<dbReference type="GO" id="GO:0003677">
    <property type="term" value="F:DNA binding"/>
    <property type="evidence" value="ECO:0007669"/>
    <property type="project" value="UniProtKB-KW"/>
</dbReference>
<dbReference type="InterPro" id="IPR036390">
    <property type="entry name" value="WH_DNA-bd_sf"/>
</dbReference>
<dbReference type="Proteomes" id="UP000325827">
    <property type="component" value="Unassembled WGS sequence"/>
</dbReference>
<evidence type="ECO:0000259" key="4">
    <source>
        <dbReference type="PROSITE" id="PS50949"/>
    </source>
</evidence>
<dbReference type="AlphaFoldDB" id="A0A5J5IYW1"/>
<comment type="caution">
    <text evidence="5">The sequence shown here is derived from an EMBL/GenBank/DDBJ whole genome shotgun (WGS) entry which is preliminary data.</text>
</comment>
<keyword evidence="3" id="KW-0804">Transcription</keyword>
<name>A0A5J5IYW1_9MICO</name>
<dbReference type="RefSeq" id="WP_150448552.1">
    <property type="nucleotide sequence ID" value="NZ_VYSA01000002.1"/>
</dbReference>
<dbReference type="SMART" id="SM00345">
    <property type="entry name" value="HTH_GNTR"/>
    <property type="match status" value="1"/>
</dbReference>
<dbReference type="PROSITE" id="PS50949">
    <property type="entry name" value="HTH_GNTR"/>
    <property type="match status" value="1"/>
</dbReference>
<proteinExistence type="predicted"/>
<organism evidence="5 6">
    <name type="scientific">Microbacterium rhizomatis</name>
    <dbReference type="NCBI Taxonomy" id="1631477"/>
    <lineage>
        <taxon>Bacteria</taxon>
        <taxon>Bacillati</taxon>
        <taxon>Actinomycetota</taxon>
        <taxon>Actinomycetes</taxon>
        <taxon>Micrococcales</taxon>
        <taxon>Microbacteriaceae</taxon>
        <taxon>Microbacterium</taxon>
    </lineage>
</organism>
<dbReference type="PANTHER" id="PTHR43537">
    <property type="entry name" value="TRANSCRIPTIONAL REGULATOR, GNTR FAMILY"/>
    <property type="match status" value="1"/>
</dbReference>
<gene>
    <name evidence="5" type="ORF">F6B43_08555</name>
</gene>
<evidence type="ECO:0000256" key="2">
    <source>
        <dbReference type="ARBA" id="ARBA00023125"/>
    </source>
</evidence>
<keyword evidence="6" id="KW-1185">Reference proteome</keyword>
<dbReference type="PRINTS" id="PR00035">
    <property type="entry name" value="HTHGNTR"/>
</dbReference>
<dbReference type="SUPFAM" id="SSF46785">
    <property type="entry name" value="Winged helix' DNA-binding domain"/>
    <property type="match status" value="1"/>
</dbReference>
<dbReference type="CDD" id="cd07377">
    <property type="entry name" value="WHTH_GntR"/>
    <property type="match status" value="1"/>
</dbReference>
<dbReference type="Pfam" id="PF00392">
    <property type="entry name" value="GntR"/>
    <property type="match status" value="1"/>
</dbReference>
<evidence type="ECO:0000313" key="5">
    <source>
        <dbReference type="EMBL" id="KAA9107516.1"/>
    </source>
</evidence>
<feature type="domain" description="HTH gntR-type" evidence="4">
    <location>
        <begin position="19"/>
        <end position="86"/>
    </location>
</feature>
<dbReference type="InterPro" id="IPR000524">
    <property type="entry name" value="Tscrpt_reg_HTH_GntR"/>
</dbReference>
<sequence>MFTYDRYSMTDSSRDVRWARVADQVHDALLEAIVEGKLIAGQSIDHREWAERLGVSRTPVREAILRLEAFGLVDVEAACFTRVTSFTPEAAARELRDWRVMQQAVISTLNPAVLPELLCQLREAIAAISKSLDDVQQRAAADFAYFALLRAASDSLSLRLGATAAAYRLRLALPNSPVDTELHEAIAAALEGGAPSAATTVLGGWPALRASEAAHLSDAA</sequence>
<keyword evidence="2" id="KW-0238">DNA-binding</keyword>
<dbReference type="EMBL" id="VYSA01000002">
    <property type="protein sequence ID" value="KAA9107516.1"/>
    <property type="molecule type" value="Genomic_DNA"/>
</dbReference>
<dbReference type="Gene3D" id="1.10.10.10">
    <property type="entry name" value="Winged helix-like DNA-binding domain superfamily/Winged helix DNA-binding domain"/>
    <property type="match status" value="1"/>
</dbReference>
<protein>
    <submittedName>
        <fullName evidence="5">GntR family transcriptional regulator</fullName>
    </submittedName>
</protein>
<dbReference type="OrthoDB" id="4164516at2"/>
<dbReference type="GO" id="GO:0003700">
    <property type="term" value="F:DNA-binding transcription factor activity"/>
    <property type="evidence" value="ECO:0007669"/>
    <property type="project" value="InterPro"/>
</dbReference>
<dbReference type="InterPro" id="IPR036388">
    <property type="entry name" value="WH-like_DNA-bd_sf"/>
</dbReference>
<evidence type="ECO:0000313" key="6">
    <source>
        <dbReference type="Proteomes" id="UP000325827"/>
    </source>
</evidence>
<reference evidence="6" key="1">
    <citation type="submission" date="2019-09" db="EMBL/GenBank/DDBJ databases">
        <title>Mumia zhuanghuii sp. nov. isolated from the intestinal contents of plateau pika (Ochotona curzoniae) in the Qinghai-Tibet plateau of China.</title>
        <authorList>
            <person name="Tian Z."/>
        </authorList>
    </citation>
    <scope>NUCLEOTIDE SEQUENCE [LARGE SCALE GENOMIC DNA]</scope>
    <source>
        <strain evidence="6">JCM 30598</strain>
    </source>
</reference>
<evidence type="ECO:0000256" key="1">
    <source>
        <dbReference type="ARBA" id="ARBA00023015"/>
    </source>
</evidence>
<keyword evidence="1" id="KW-0805">Transcription regulation</keyword>
<dbReference type="PANTHER" id="PTHR43537:SF5">
    <property type="entry name" value="UXU OPERON TRANSCRIPTIONAL REGULATOR"/>
    <property type="match status" value="1"/>
</dbReference>
<accession>A0A5J5IYW1</accession>
<evidence type="ECO:0000256" key="3">
    <source>
        <dbReference type="ARBA" id="ARBA00023163"/>
    </source>
</evidence>